<dbReference type="InterPro" id="IPR052961">
    <property type="entry name" value="Oxido-Kinase-like_Enzymes"/>
</dbReference>
<dbReference type="Gene3D" id="3.90.1200.10">
    <property type="match status" value="1"/>
</dbReference>
<dbReference type="SMART" id="SM00587">
    <property type="entry name" value="CHK"/>
    <property type="match status" value="1"/>
</dbReference>
<dbReference type="Pfam" id="PF07914">
    <property type="entry name" value="DUF1679"/>
    <property type="match status" value="1"/>
</dbReference>
<keyword evidence="2" id="KW-0418">Kinase</keyword>
<dbReference type="SUPFAM" id="SSF56112">
    <property type="entry name" value="Protein kinase-like (PK-like)"/>
    <property type="match status" value="1"/>
</dbReference>
<name>A0AAD4R5Z0_9BILA</name>
<dbReference type="InterPro" id="IPR015897">
    <property type="entry name" value="CHK_kinase-like"/>
</dbReference>
<dbReference type="InterPro" id="IPR012877">
    <property type="entry name" value="Dhs-27"/>
</dbReference>
<keyword evidence="3" id="KW-1185">Reference proteome</keyword>
<dbReference type="EMBL" id="JAKKPZ010000008">
    <property type="protein sequence ID" value="KAI1718278.1"/>
    <property type="molecule type" value="Genomic_DNA"/>
</dbReference>
<evidence type="ECO:0000313" key="2">
    <source>
        <dbReference type="EMBL" id="KAI1718278.1"/>
    </source>
</evidence>
<keyword evidence="2" id="KW-0808">Transferase</keyword>
<proteinExistence type="predicted"/>
<reference evidence="2" key="1">
    <citation type="submission" date="2022-01" db="EMBL/GenBank/DDBJ databases">
        <title>Genome Sequence Resource for Two Populations of Ditylenchus destructor, the Migratory Endoparasitic Phytonematode.</title>
        <authorList>
            <person name="Zhang H."/>
            <person name="Lin R."/>
            <person name="Xie B."/>
        </authorList>
    </citation>
    <scope>NUCLEOTIDE SEQUENCE</scope>
    <source>
        <strain evidence="2">BazhouSP</strain>
    </source>
</reference>
<dbReference type="AlphaFoldDB" id="A0AAD4R5Z0"/>
<sequence>MYQWFYVKTIVDHLAAFHHYLLCTADEEWKKIFDKNFFFEHDTVDFDEVCKGMIDKMIAWNKDFESPLKKLRKVMSIEICKYIYKDCVAELGLPNILMHGDLWSNNLLWKKKSDGESPDKVAAFIDWQLSTTGNLTIDIARILMLCCEPEIRRELESCILEYYYKEFSRKMNESGKPVEYHIDQLKKAYEYASISQGLNLCFVAQVLDQMDDSPKMKENIEKVVKRAKIALYDTVERTESIAPDWISI</sequence>
<dbReference type="GO" id="GO:0016301">
    <property type="term" value="F:kinase activity"/>
    <property type="evidence" value="ECO:0007669"/>
    <property type="project" value="UniProtKB-KW"/>
</dbReference>
<dbReference type="PANTHER" id="PTHR23020:SF41">
    <property type="entry name" value="AMINOGLYCOSIDE PHOSPHOTRANSFERASE DOMAIN-CONTAINING PROTEIN"/>
    <property type="match status" value="1"/>
</dbReference>
<protein>
    <submittedName>
        <fullName evidence="2">Ecdysteroid kinase domain-containing protein</fullName>
    </submittedName>
</protein>
<dbReference type="Proteomes" id="UP001201812">
    <property type="component" value="Unassembled WGS sequence"/>
</dbReference>
<evidence type="ECO:0000313" key="3">
    <source>
        <dbReference type="Proteomes" id="UP001201812"/>
    </source>
</evidence>
<organism evidence="2 3">
    <name type="scientific">Ditylenchus destructor</name>
    <dbReference type="NCBI Taxonomy" id="166010"/>
    <lineage>
        <taxon>Eukaryota</taxon>
        <taxon>Metazoa</taxon>
        <taxon>Ecdysozoa</taxon>
        <taxon>Nematoda</taxon>
        <taxon>Chromadorea</taxon>
        <taxon>Rhabditida</taxon>
        <taxon>Tylenchina</taxon>
        <taxon>Tylenchomorpha</taxon>
        <taxon>Sphaerularioidea</taxon>
        <taxon>Anguinidae</taxon>
        <taxon>Anguininae</taxon>
        <taxon>Ditylenchus</taxon>
    </lineage>
</organism>
<feature type="domain" description="CHK kinase-like" evidence="1">
    <location>
        <begin position="2"/>
        <end position="173"/>
    </location>
</feature>
<dbReference type="InterPro" id="IPR011009">
    <property type="entry name" value="Kinase-like_dom_sf"/>
</dbReference>
<evidence type="ECO:0000259" key="1">
    <source>
        <dbReference type="SMART" id="SM00587"/>
    </source>
</evidence>
<accession>A0AAD4R5Z0</accession>
<gene>
    <name evidence="2" type="ORF">DdX_06698</name>
</gene>
<dbReference type="PANTHER" id="PTHR23020">
    <property type="entry name" value="UNCHARACTERIZED NUCLEAR HORMONE RECEPTOR-RELATED"/>
    <property type="match status" value="1"/>
</dbReference>
<comment type="caution">
    <text evidence="2">The sequence shown here is derived from an EMBL/GenBank/DDBJ whole genome shotgun (WGS) entry which is preliminary data.</text>
</comment>